<evidence type="ECO:0000256" key="2">
    <source>
        <dbReference type="SAM" id="Phobius"/>
    </source>
</evidence>
<comment type="caution">
    <text evidence="3">The sequence shown here is derived from an EMBL/GenBank/DDBJ whole genome shotgun (WGS) entry which is preliminary data.</text>
</comment>
<feature type="transmembrane region" description="Helical" evidence="2">
    <location>
        <begin position="94"/>
        <end position="117"/>
    </location>
</feature>
<feature type="transmembrane region" description="Helical" evidence="2">
    <location>
        <begin position="516"/>
        <end position="536"/>
    </location>
</feature>
<feature type="transmembrane region" description="Helical" evidence="2">
    <location>
        <begin position="542"/>
        <end position="562"/>
    </location>
</feature>
<feature type="transmembrane region" description="Helical" evidence="2">
    <location>
        <begin position="484"/>
        <end position="504"/>
    </location>
</feature>
<feature type="compositionally biased region" description="Basic and acidic residues" evidence="1">
    <location>
        <begin position="1"/>
        <end position="20"/>
    </location>
</feature>
<dbReference type="AlphaFoldDB" id="A0AAV4F1Y6"/>
<dbReference type="Pfam" id="PF07690">
    <property type="entry name" value="MFS_1"/>
    <property type="match status" value="1"/>
</dbReference>
<organism evidence="3 4">
    <name type="scientific">Elysia marginata</name>
    <dbReference type="NCBI Taxonomy" id="1093978"/>
    <lineage>
        <taxon>Eukaryota</taxon>
        <taxon>Metazoa</taxon>
        <taxon>Spiralia</taxon>
        <taxon>Lophotrochozoa</taxon>
        <taxon>Mollusca</taxon>
        <taxon>Gastropoda</taxon>
        <taxon>Heterobranchia</taxon>
        <taxon>Euthyneura</taxon>
        <taxon>Panpulmonata</taxon>
        <taxon>Sacoglossa</taxon>
        <taxon>Placobranchoidea</taxon>
        <taxon>Plakobranchidae</taxon>
        <taxon>Elysia</taxon>
    </lineage>
</organism>
<feature type="transmembrane region" description="Helical" evidence="2">
    <location>
        <begin position="250"/>
        <end position="271"/>
    </location>
</feature>
<feature type="transmembrane region" description="Helical" evidence="2">
    <location>
        <begin position="201"/>
        <end position="217"/>
    </location>
</feature>
<dbReference type="InterPro" id="IPR011701">
    <property type="entry name" value="MFS"/>
</dbReference>
<feature type="transmembrane region" description="Helical" evidence="2">
    <location>
        <begin position="602"/>
        <end position="626"/>
    </location>
</feature>
<reference evidence="3 4" key="1">
    <citation type="journal article" date="2021" name="Elife">
        <title>Chloroplast acquisition without the gene transfer in kleptoplastic sea slugs, Plakobranchus ocellatus.</title>
        <authorList>
            <person name="Maeda T."/>
            <person name="Takahashi S."/>
            <person name="Yoshida T."/>
            <person name="Shimamura S."/>
            <person name="Takaki Y."/>
            <person name="Nagai Y."/>
            <person name="Toyoda A."/>
            <person name="Suzuki Y."/>
            <person name="Arimoto A."/>
            <person name="Ishii H."/>
            <person name="Satoh N."/>
            <person name="Nishiyama T."/>
            <person name="Hasebe M."/>
            <person name="Maruyama T."/>
            <person name="Minagawa J."/>
            <person name="Obokata J."/>
            <person name="Shigenobu S."/>
        </authorList>
    </citation>
    <scope>NUCLEOTIDE SEQUENCE [LARGE SCALE GENOMIC DNA]</scope>
</reference>
<dbReference type="EMBL" id="BMAT01000493">
    <property type="protein sequence ID" value="GFR67289.1"/>
    <property type="molecule type" value="Genomic_DNA"/>
</dbReference>
<keyword evidence="2" id="KW-0812">Transmembrane</keyword>
<dbReference type="SUPFAM" id="SSF103473">
    <property type="entry name" value="MFS general substrate transporter"/>
    <property type="match status" value="1"/>
</dbReference>
<feature type="transmembrane region" description="Helical" evidence="2">
    <location>
        <begin position="447"/>
        <end position="469"/>
    </location>
</feature>
<dbReference type="Gene3D" id="1.20.1250.20">
    <property type="entry name" value="MFS general substrate transporter like domains"/>
    <property type="match status" value="2"/>
</dbReference>
<dbReference type="InterPro" id="IPR036259">
    <property type="entry name" value="MFS_trans_sf"/>
</dbReference>
<feature type="transmembrane region" description="Helical" evidence="2">
    <location>
        <begin position="224"/>
        <end position="244"/>
    </location>
</feature>
<keyword evidence="4" id="KW-1185">Reference proteome</keyword>
<protein>
    <submittedName>
        <fullName evidence="3">Monocarboxylate transporter 5</fullName>
    </submittedName>
</protein>
<feature type="transmembrane region" description="Helical" evidence="2">
    <location>
        <begin position="574"/>
        <end position="596"/>
    </location>
</feature>
<keyword evidence="2" id="KW-1133">Transmembrane helix</keyword>
<evidence type="ECO:0000256" key="1">
    <source>
        <dbReference type="SAM" id="MobiDB-lite"/>
    </source>
</evidence>
<dbReference type="PANTHER" id="PTHR11360:SF303">
    <property type="entry name" value="MAJOR FACILITATOR SUPERFAMILY (MFS) PROFILE DOMAIN-CONTAINING PROTEIN"/>
    <property type="match status" value="1"/>
</dbReference>
<feature type="transmembrane region" description="Helical" evidence="2">
    <location>
        <begin position="129"/>
        <end position="157"/>
    </location>
</feature>
<feature type="region of interest" description="Disordered" evidence="1">
    <location>
        <begin position="1"/>
        <end position="80"/>
    </location>
</feature>
<feature type="compositionally biased region" description="Basic and acidic residues" evidence="1">
    <location>
        <begin position="38"/>
        <end position="48"/>
    </location>
</feature>
<keyword evidence="2" id="KW-0472">Membrane</keyword>
<proteinExistence type="predicted"/>
<evidence type="ECO:0000313" key="4">
    <source>
        <dbReference type="Proteomes" id="UP000762676"/>
    </source>
</evidence>
<name>A0AAV4F1Y6_9GAST</name>
<dbReference type="PANTHER" id="PTHR11360">
    <property type="entry name" value="MONOCARBOXYLATE TRANSPORTER"/>
    <property type="match status" value="1"/>
</dbReference>
<evidence type="ECO:0000313" key="3">
    <source>
        <dbReference type="EMBL" id="GFR67289.1"/>
    </source>
</evidence>
<feature type="transmembrane region" description="Helical" evidence="2">
    <location>
        <begin position="164"/>
        <end position="195"/>
    </location>
</feature>
<dbReference type="Proteomes" id="UP000762676">
    <property type="component" value="Unassembled WGS sequence"/>
</dbReference>
<dbReference type="InterPro" id="IPR050327">
    <property type="entry name" value="Proton-linked_MCT"/>
</dbReference>
<dbReference type="GO" id="GO:0008028">
    <property type="term" value="F:monocarboxylic acid transmembrane transporter activity"/>
    <property type="evidence" value="ECO:0007669"/>
    <property type="project" value="TreeGrafter"/>
</dbReference>
<sequence>MIGEDDHSVPVQAERAENPNDSKQTPHQPGITDAGQEVGRKVEGRETELGSESPVPPSDKEIKSCGCGNVEEDTKDGPGGVEYTGGGVPIDRGWAWVVAFSCFLIVFVFSSMGQVVATLLSDILEAFDISVSVISTTLSVGSLARCLTTMMAANVLLPRMSIRVMVTVAAIINAACTFAIVAFPSVIVFCGALFIKELSKGFTVISSLTLVGHYFQRHRGLATAFGLIGFSVCSAVVPPFIRYLKDELGFTAAFLLFGGVEMQAIVVGLLLRPISSYKRKEIGSTVGKYTEVEYFENELILNPDQKAKGLDLTSGDAVFPIDTKEQGDIELEEKETLLHNHDTPNTQTIEARTEQNISLLYQVDLNKDKDLVLQPKCDLSDLPIIIVDSSLSLKDPTPVNPSTVTSLPKYDGKSNEDVSKKCCTVPEHCLWLKEMVQMFNPALFKHYVCLVLCTSYSLNICAAFVLMYLPTYAQSVGVSKPDSASLLTIAGVVELIGRLVSGLLGDRKWLRPGTIIAMSSMVIFVTCQLAGILLTFWSLAGFAMVVGFLGCFGQNLMSLLIVDTLGLDSLASVLAMGSLFGAVSFALAHAIHGVLIELTGGFLASFSLTGVGFLVGGILLFCLPLVKRLQNKKDGREAEAADDRSEAHSEASEFL</sequence>
<gene>
    <name evidence="3" type="ORF">ElyMa_000249800</name>
</gene>
<accession>A0AAV4F1Y6</accession>